<evidence type="ECO:0000313" key="1">
    <source>
        <dbReference type="EMBL" id="AGF78938.1"/>
    </source>
</evidence>
<dbReference type="HOGENOM" id="CLU_3342927_0_0_7"/>
<protein>
    <submittedName>
        <fullName evidence="1">Uncharacterized protein</fullName>
    </submittedName>
</protein>
<reference evidence="2" key="1">
    <citation type="journal article" date="2013" name="Stand. Genomic Sci.">
        <title>Complete genome sequence of Desulfocapsa sulfexigens, a marine deltaproteobacterium specialized in disproportionating inorganic sulfur compounds.</title>
        <authorList>
            <person name="Finster K.W."/>
            <person name="Kjeldsen K.U."/>
            <person name="Kube M."/>
            <person name="Reinhardt R."/>
            <person name="Mussmann M."/>
            <person name="Amann R."/>
            <person name="Schreiber L."/>
        </authorList>
    </citation>
    <scope>NUCLEOTIDE SEQUENCE [LARGE SCALE GENOMIC DNA]</scope>
    <source>
        <strain evidence="2">DSM 10523 / SB164P1</strain>
    </source>
</reference>
<proteinExistence type="predicted"/>
<gene>
    <name evidence="1" type="ordered locus">UWK_02399</name>
</gene>
<keyword evidence="2" id="KW-1185">Reference proteome</keyword>
<dbReference type="AlphaFoldDB" id="M1P658"/>
<accession>M1P658</accession>
<evidence type="ECO:0000313" key="2">
    <source>
        <dbReference type="Proteomes" id="UP000011721"/>
    </source>
</evidence>
<name>M1P658_DESSD</name>
<dbReference type="KEGG" id="dsf:UWK_02399"/>
<sequence>MNVLRVEEETPDRILLKIPLFASVVKFVEVVVLVNGQ</sequence>
<dbReference type="Proteomes" id="UP000011721">
    <property type="component" value="Chromosome"/>
</dbReference>
<dbReference type="EMBL" id="CP003985">
    <property type="protein sequence ID" value="AGF78938.1"/>
    <property type="molecule type" value="Genomic_DNA"/>
</dbReference>
<dbReference type="STRING" id="1167006.UWK_02399"/>
<organism evidence="1 2">
    <name type="scientific">Desulfocapsa sulfexigens (strain DSM 10523 / SB164P1)</name>
    <dbReference type="NCBI Taxonomy" id="1167006"/>
    <lineage>
        <taxon>Bacteria</taxon>
        <taxon>Pseudomonadati</taxon>
        <taxon>Thermodesulfobacteriota</taxon>
        <taxon>Desulfobulbia</taxon>
        <taxon>Desulfobulbales</taxon>
        <taxon>Desulfocapsaceae</taxon>
        <taxon>Desulfocapsa</taxon>
    </lineage>
</organism>